<dbReference type="Proteomes" id="UP000442694">
    <property type="component" value="Unassembled WGS sequence"/>
</dbReference>
<name>A0A833N664_9BACT</name>
<evidence type="ECO:0000256" key="1">
    <source>
        <dbReference type="ARBA" id="ARBA00000677"/>
    </source>
</evidence>
<dbReference type="EMBL" id="WFLN01000005">
    <property type="protein sequence ID" value="KAB8032169.1"/>
    <property type="molecule type" value="Genomic_DNA"/>
</dbReference>
<sequence>MNKKFLIESIWVLAFIFLLILIKSSALWFYYVPSGSMMPTVILGDRILTNKLAYGLRIPFMSKPLFNWSLPKRGEIIVFLSPKDKNTFVKRVVGLPNDVLHFQNGILFVNGVSVNETPIQKITYEHFEYIEVIEKSDEFGLPEHSILSAREAGQTFFESRRFVVPTDKLFVLGDNRDNSYDSRAFGYVDKNSIYGKMVGILFSTDRNEHFFPEFRGERFLKSIK</sequence>
<evidence type="ECO:0000256" key="7">
    <source>
        <dbReference type="RuleBase" id="RU362042"/>
    </source>
</evidence>
<dbReference type="RefSeq" id="WP_152212401.1">
    <property type="nucleotide sequence ID" value="NZ_WFLN01000005.1"/>
</dbReference>
<evidence type="ECO:0000256" key="4">
    <source>
        <dbReference type="ARBA" id="ARBA00019232"/>
    </source>
</evidence>
<dbReference type="Gene3D" id="2.10.109.10">
    <property type="entry name" value="Umud Fragment, subunit A"/>
    <property type="match status" value="1"/>
</dbReference>
<evidence type="ECO:0000256" key="2">
    <source>
        <dbReference type="ARBA" id="ARBA00009370"/>
    </source>
</evidence>
<dbReference type="InterPro" id="IPR036286">
    <property type="entry name" value="LexA/Signal_pep-like_sf"/>
</dbReference>
<gene>
    <name evidence="9" type="primary">lepB</name>
    <name evidence="9" type="ORF">GCL57_05855</name>
</gene>
<accession>A0A833N664</accession>
<dbReference type="PANTHER" id="PTHR43390">
    <property type="entry name" value="SIGNAL PEPTIDASE I"/>
    <property type="match status" value="1"/>
</dbReference>
<dbReference type="PROSITE" id="PS00761">
    <property type="entry name" value="SPASE_I_3"/>
    <property type="match status" value="1"/>
</dbReference>
<dbReference type="EC" id="3.4.21.89" evidence="3 7"/>
<keyword evidence="7" id="KW-0645">Protease</keyword>
<evidence type="ECO:0000259" key="8">
    <source>
        <dbReference type="Pfam" id="PF10502"/>
    </source>
</evidence>
<proteinExistence type="inferred from homology"/>
<feature type="transmembrane region" description="Helical" evidence="7">
    <location>
        <begin position="12"/>
        <end position="31"/>
    </location>
</feature>
<organism evidence="9 10">
    <name type="scientific">Fluviispira multicolorata</name>
    <dbReference type="NCBI Taxonomy" id="2654512"/>
    <lineage>
        <taxon>Bacteria</taxon>
        <taxon>Pseudomonadati</taxon>
        <taxon>Bdellovibrionota</taxon>
        <taxon>Oligoflexia</taxon>
        <taxon>Silvanigrellales</taxon>
        <taxon>Silvanigrellaceae</taxon>
        <taxon>Fluviispira</taxon>
    </lineage>
</organism>
<dbReference type="InterPro" id="IPR019533">
    <property type="entry name" value="Peptidase_S26"/>
</dbReference>
<comment type="catalytic activity">
    <reaction evidence="1 7">
        <text>Cleavage of hydrophobic, N-terminal signal or leader sequences from secreted and periplasmic proteins.</text>
        <dbReference type="EC" id="3.4.21.89"/>
    </reaction>
</comment>
<dbReference type="GO" id="GO:0004252">
    <property type="term" value="F:serine-type endopeptidase activity"/>
    <property type="evidence" value="ECO:0007669"/>
    <property type="project" value="InterPro"/>
</dbReference>
<dbReference type="InterPro" id="IPR000223">
    <property type="entry name" value="Pept_S26A_signal_pept_1"/>
</dbReference>
<evidence type="ECO:0000313" key="10">
    <source>
        <dbReference type="Proteomes" id="UP000442694"/>
    </source>
</evidence>
<evidence type="ECO:0000256" key="3">
    <source>
        <dbReference type="ARBA" id="ARBA00013208"/>
    </source>
</evidence>
<keyword evidence="7" id="KW-0472">Membrane</keyword>
<keyword evidence="5 7" id="KW-0378">Hydrolase</keyword>
<comment type="caution">
    <text evidence="9">The sequence shown here is derived from an EMBL/GenBank/DDBJ whole genome shotgun (WGS) entry which is preliminary data.</text>
</comment>
<dbReference type="SUPFAM" id="SSF51306">
    <property type="entry name" value="LexA/Signal peptidase"/>
    <property type="match status" value="1"/>
</dbReference>
<dbReference type="GO" id="GO:0016020">
    <property type="term" value="C:membrane"/>
    <property type="evidence" value="ECO:0007669"/>
    <property type="project" value="UniProtKB-SubCell"/>
</dbReference>
<keyword evidence="10" id="KW-1185">Reference proteome</keyword>
<dbReference type="Pfam" id="PF10502">
    <property type="entry name" value="Peptidase_S26"/>
    <property type="match status" value="1"/>
</dbReference>
<keyword evidence="7" id="KW-0812">Transmembrane</keyword>
<comment type="subcellular location">
    <subcellularLocation>
        <location evidence="7">Membrane</location>
        <topology evidence="7">Single-pass type II membrane protein</topology>
    </subcellularLocation>
</comment>
<reference evidence="9 10" key="1">
    <citation type="submission" date="2019-10" db="EMBL/GenBank/DDBJ databases">
        <title>New genus of Silvanigrellaceae.</title>
        <authorList>
            <person name="Pitt A."/>
            <person name="Hahn M.W."/>
        </authorList>
    </citation>
    <scope>NUCLEOTIDE SEQUENCE [LARGE SCALE GENOMIC DNA]</scope>
    <source>
        <strain evidence="9 10">33A1-SZDP</strain>
    </source>
</reference>
<dbReference type="AlphaFoldDB" id="A0A833N664"/>
<dbReference type="PRINTS" id="PR00727">
    <property type="entry name" value="LEADERPTASE"/>
</dbReference>
<dbReference type="NCBIfam" id="TIGR02227">
    <property type="entry name" value="sigpep_I_bact"/>
    <property type="match status" value="1"/>
</dbReference>
<feature type="domain" description="Peptidase S26" evidence="8">
    <location>
        <begin position="12"/>
        <end position="200"/>
    </location>
</feature>
<keyword evidence="7" id="KW-1133">Transmembrane helix</keyword>
<protein>
    <recommendedName>
        <fullName evidence="4 7">Signal peptidase I</fullName>
        <ecNumber evidence="3 7">3.4.21.89</ecNumber>
    </recommendedName>
</protein>
<dbReference type="GO" id="GO:0009003">
    <property type="term" value="F:signal peptidase activity"/>
    <property type="evidence" value="ECO:0007669"/>
    <property type="project" value="UniProtKB-EC"/>
</dbReference>
<dbReference type="PANTHER" id="PTHR43390:SF1">
    <property type="entry name" value="CHLOROPLAST PROCESSING PEPTIDASE"/>
    <property type="match status" value="1"/>
</dbReference>
<evidence type="ECO:0000256" key="5">
    <source>
        <dbReference type="ARBA" id="ARBA00022801"/>
    </source>
</evidence>
<feature type="active site" evidence="6">
    <location>
        <position position="90"/>
    </location>
</feature>
<dbReference type="InterPro" id="IPR019758">
    <property type="entry name" value="Pept_S26A_signal_pept_1_CS"/>
</dbReference>
<dbReference type="GO" id="GO:0006465">
    <property type="term" value="P:signal peptide processing"/>
    <property type="evidence" value="ECO:0007669"/>
    <property type="project" value="InterPro"/>
</dbReference>
<evidence type="ECO:0000256" key="6">
    <source>
        <dbReference type="PIRSR" id="PIRSR600223-1"/>
    </source>
</evidence>
<evidence type="ECO:0000313" key="9">
    <source>
        <dbReference type="EMBL" id="KAB8032169.1"/>
    </source>
</evidence>
<comment type="similarity">
    <text evidence="2 7">Belongs to the peptidase S26 family.</text>
</comment>
<dbReference type="CDD" id="cd06530">
    <property type="entry name" value="S26_SPase_I"/>
    <property type="match status" value="1"/>
</dbReference>
<feature type="active site" evidence="6">
    <location>
        <position position="36"/>
    </location>
</feature>